<proteinExistence type="predicted"/>
<organism evidence="1 2">
    <name type="scientific">Paraburkholderia caffeinitolerans</name>
    <dbReference type="NCBI Taxonomy" id="1723730"/>
    <lineage>
        <taxon>Bacteria</taxon>
        <taxon>Pseudomonadati</taxon>
        <taxon>Pseudomonadota</taxon>
        <taxon>Betaproteobacteria</taxon>
        <taxon>Burkholderiales</taxon>
        <taxon>Burkholderiaceae</taxon>
        <taxon>Paraburkholderia</taxon>
    </lineage>
</organism>
<evidence type="ECO:0000313" key="2">
    <source>
        <dbReference type="Proteomes" id="UP000494119"/>
    </source>
</evidence>
<protein>
    <submittedName>
        <fullName evidence="1">Uncharacterized protein</fullName>
    </submittedName>
</protein>
<name>A0A6J5GZ71_9BURK</name>
<dbReference type="EMBL" id="CADIKL010000054">
    <property type="protein sequence ID" value="CAB3807626.1"/>
    <property type="molecule type" value="Genomic_DNA"/>
</dbReference>
<dbReference type="Proteomes" id="UP000494119">
    <property type="component" value="Unassembled WGS sequence"/>
</dbReference>
<accession>A0A6J5GZ71</accession>
<dbReference type="AlphaFoldDB" id="A0A6J5GZ71"/>
<evidence type="ECO:0000313" key="1">
    <source>
        <dbReference type="EMBL" id="CAB3807626.1"/>
    </source>
</evidence>
<keyword evidence="2" id="KW-1185">Reference proteome</keyword>
<reference evidence="1 2" key="1">
    <citation type="submission" date="2020-04" db="EMBL/GenBank/DDBJ databases">
        <authorList>
            <person name="De Canck E."/>
        </authorList>
    </citation>
    <scope>NUCLEOTIDE SEQUENCE [LARGE SCALE GENOMIC DNA]</scope>
    <source>
        <strain evidence="1 2">LMG 28688</strain>
    </source>
</reference>
<dbReference type="RefSeq" id="WP_175198044.1">
    <property type="nucleotide sequence ID" value="NZ_CADIKL010000054.1"/>
</dbReference>
<gene>
    <name evidence="1" type="ORF">LMG28688_06589</name>
</gene>
<sequence length="46" mass="5280">MRQDVASVRLVRIVQTGMNSRRRQFRLEEAVIQIGAVIADRALVTR</sequence>